<evidence type="ECO:0000256" key="6">
    <source>
        <dbReference type="ARBA" id="ARBA00023108"/>
    </source>
</evidence>
<evidence type="ECO:0000256" key="5">
    <source>
        <dbReference type="ARBA" id="ARBA00023040"/>
    </source>
</evidence>
<keyword evidence="8" id="KW-1015">Disulfide bond</keyword>
<feature type="transmembrane region" description="Helical" evidence="14">
    <location>
        <begin position="302"/>
        <end position="332"/>
    </location>
</feature>
<dbReference type="PRINTS" id="PR00237">
    <property type="entry name" value="GPCRRHODOPSN"/>
</dbReference>
<feature type="domain" description="G-protein coupled receptors family 1 profile" evidence="15">
    <location>
        <begin position="135"/>
        <end position="412"/>
    </location>
</feature>
<evidence type="ECO:0000256" key="8">
    <source>
        <dbReference type="ARBA" id="ARBA00023157"/>
    </source>
</evidence>
<evidence type="ECO:0000256" key="12">
    <source>
        <dbReference type="RuleBase" id="RU000688"/>
    </source>
</evidence>
<feature type="transmembrane region" description="Helical" evidence="14">
    <location>
        <begin position="353"/>
        <end position="380"/>
    </location>
</feature>
<evidence type="ECO:0000259" key="15">
    <source>
        <dbReference type="PROSITE" id="PS50262"/>
    </source>
</evidence>
<keyword evidence="9 12" id="KW-0675">Receptor</keyword>
<comment type="similarity">
    <text evidence="12">Belongs to the G-protein coupled receptor 1 family.</text>
</comment>
<keyword evidence="3 12" id="KW-0812">Transmembrane</keyword>
<keyword evidence="4 14" id="KW-1133">Transmembrane helix</keyword>
<feature type="region of interest" description="Disordered" evidence="13">
    <location>
        <begin position="442"/>
        <end position="467"/>
    </location>
</feature>
<evidence type="ECO:0000256" key="9">
    <source>
        <dbReference type="ARBA" id="ARBA00023170"/>
    </source>
</evidence>
<name>A0A9Y4JUK3_9TELE</name>
<evidence type="ECO:0000256" key="7">
    <source>
        <dbReference type="ARBA" id="ARBA00023136"/>
    </source>
</evidence>
<dbReference type="GO" id="GO:0048511">
    <property type="term" value="P:rhythmic process"/>
    <property type="evidence" value="ECO:0007669"/>
    <property type="project" value="UniProtKB-KW"/>
</dbReference>
<accession>A0A9Y4JUK3</accession>
<keyword evidence="6" id="KW-0090">Biological rhythms</keyword>
<evidence type="ECO:0000256" key="3">
    <source>
        <dbReference type="ARBA" id="ARBA00022692"/>
    </source>
</evidence>
<dbReference type="Proteomes" id="UP000694891">
    <property type="component" value="Unplaced"/>
</dbReference>
<feature type="transmembrane region" description="Helical" evidence="14">
    <location>
        <begin position="219"/>
        <end position="240"/>
    </location>
</feature>
<keyword evidence="2" id="KW-1003">Cell membrane</keyword>
<sequence length="467" mass="53012">MDIKTIIVRANQKPWLTGELYRLLKLNDFFSPFEANNGTPAQKTPSPPGDQVLTLSTESVRRVFSRIKARKALGPDNIPGRVLRDCAGELTDVFTDIFYISLRFANDTTVVGLISNKDKTNYRSEVSSLARWSSANNLLLNVEKTKEIVVDFRREHTQHAPLHINGAAVERVSNTKFLGNVFVVSLAFADLVVAFYPYPLVLYAIFHDGWSVGETNCKVSGFLMGLSVIGSIFNITGIAINRYCYICHSFSYDKLYSYRNTLLLVALIWLLTVVAIVPNFFVGSLQYDPRIYSCTFAQTVSTSYTITVVVIHFFIPITVVTFCYLRIWILVIQVRRKVKSEVRPRIKPSDLRNFITMFVVFVLFAICWAPLNFIGLAVAINPEAVAPRIPEWLFVVSYFMAYFNSCLNAVIYGLLNQNFRREYKRIIMSVWMPHLFFQETSRGGTEGMKSKPSPGLNNNEQVKGETL</sequence>
<feature type="transmembrane region" description="Helical" evidence="14">
    <location>
        <begin position="177"/>
        <end position="199"/>
    </location>
</feature>
<dbReference type="RefSeq" id="XP_008277206.1">
    <property type="nucleotide sequence ID" value="XM_008278984.1"/>
</dbReference>
<keyword evidence="7 14" id="KW-0472">Membrane</keyword>
<comment type="function">
    <text evidence="11">High affinity receptor for melatonin. The activity of this receptor is mediated by pertussis toxin sensitive G proteins that inhibits adenylate cyclase activity.</text>
</comment>
<dbReference type="GO" id="GO:0005886">
    <property type="term" value="C:plasma membrane"/>
    <property type="evidence" value="ECO:0007669"/>
    <property type="project" value="UniProtKB-SubCell"/>
</dbReference>
<dbReference type="InterPro" id="IPR000025">
    <property type="entry name" value="Melatonin_rcpt"/>
</dbReference>
<dbReference type="PANTHER" id="PTHR24228">
    <property type="entry name" value="B2 BRADYKININ RECEPTOR/ANGIOTENSIN II RECEPTOR"/>
    <property type="match status" value="1"/>
</dbReference>
<dbReference type="PRINTS" id="PR01149">
    <property type="entry name" value="MELATONIN1AR"/>
</dbReference>
<evidence type="ECO:0000256" key="13">
    <source>
        <dbReference type="SAM" id="MobiDB-lite"/>
    </source>
</evidence>
<evidence type="ECO:0000256" key="2">
    <source>
        <dbReference type="ARBA" id="ARBA00022475"/>
    </source>
</evidence>
<evidence type="ECO:0000256" key="4">
    <source>
        <dbReference type="ARBA" id="ARBA00022989"/>
    </source>
</evidence>
<dbReference type="InterPro" id="IPR017452">
    <property type="entry name" value="GPCR_Rhodpsn_7TM"/>
</dbReference>
<feature type="transmembrane region" description="Helical" evidence="14">
    <location>
        <begin position="392"/>
        <end position="415"/>
    </location>
</feature>
<evidence type="ECO:0000256" key="1">
    <source>
        <dbReference type="ARBA" id="ARBA00004651"/>
    </source>
</evidence>
<dbReference type="FunFam" id="1.20.1070.10:FF:000056">
    <property type="entry name" value="Melatonin receptor type 1A"/>
    <property type="match status" value="1"/>
</dbReference>
<dbReference type="PRINTS" id="PR00857">
    <property type="entry name" value="MELATONINR"/>
</dbReference>
<dbReference type="PANTHER" id="PTHR24228:SF54">
    <property type="entry name" value="MELATONIN RECEPTOR TYPE 1B"/>
    <property type="match status" value="1"/>
</dbReference>
<dbReference type="InterPro" id="IPR000276">
    <property type="entry name" value="GPCR_Rhodpsn"/>
</dbReference>
<gene>
    <name evidence="17" type="primary">mtnr1ba</name>
</gene>
<evidence type="ECO:0000256" key="14">
    <source>
        <dbReference type="SAM" id="Phobius"/>
    </source>
</evidence>
<evidence type="ECO:0000256" key="10">
    <source>
        <dbReference type="ARBA" id="ARBA00023224"/>
    </source>
</evidence>
<dbReference type="Gene3D" id="1.20.1070.10">
    <property type="entry name" value="Rhodopsin 7-helix transmembrane proteins"/>
    <property type="match status" value="1"/>
</dbReference>
<keyword evidence="16" id="KW-1185">Reference proteome</keyword>
<dbReference type="CTD" id="30669"/>
<protein>
    <submittedName>
        <fullName evidence="17">Melatonin receptor type 1B-A</fullName>
    </submittedName>
</protein>
<keyword evidence="10 12" id="KW-0807">Transducer</keyword>
<dbReference type="Pfam" id="PF00001">
    <property type="entry name" value="7tm_1"/>
    <property type="match status" value="1"/>
</dbReference>
<organism evidence="16 17">
    <name type="scientific">Stegastes partitus</name>
    <name type="common">bicolor damselfish</name>
    <dbReference type="NCBI Taxonomy" id="144197"/>
    <lineage>
        <taxon>Eukaryota</taxon>
        <taxon>Metazoa</taxon>
        <taxon>Chordata</taxon>
        <taxon>Craniata</taxon>
        <taxon>Vertebrata</taxon>
        <taxon>Euteleostomi</taxon>
        <taxon>Actinopterygii</taxon>
        <taxon>Neopterygii</taxon>
        <taxon>Teleostei</taxon>
        <taxon>Neoteleostei</taxon>
        <taxon>Acanthomorphata</taxon>
        <taxon>Ovalentaria</taxon>
        <taxon>Pomacentridae</taxon>
        <taxon>Stegastes</taxon>
    </lineage>
</organism>
<evidence type="ECO:0000313" key="16">
    <source>
        <dbReference type="Proteomes" id="UP000694891"/>
    </source>
</evidence>
<dbReference type="GO" id="GO:0008502">
    <property type="term" value="F:melatonin receptor activity"/>
    <property type="evidence" value="ECO:0007669"/>
    <property type="project" value="InterPro"/>
</dbReference>
<keyword evidence="5 12" id="KW-0297">G-protein coupled receptor</keyword>
<reference evidence="17" key="1">
    <citation type="submission" date="2025-08" db="UniProtKB">
        <authorList>
            <consortium name="RefSeq"/>
        </authorList>
    </citation>
    <scope>IDENTIFICATION</scope>
</reference>
<comment type="subcellular location">
    <subcellularLocation>
        <location evidence="1">Cell membrane</location>
        <topology evidence="1">Multi-pass membrane protein</topology>
    </subcellularLocation>
</comment>
<dbReference type="PROSITE" id="PS50262">
    <property type="entry name" value="G_PROTEIN_RECEP_F1_2"/>
    <property type="match status" value="1"/>
</dbReference>
<dbReference type="PROSITE" id="PS00237">
    <property type="entry name" value="G_PROTEIN_RECEP_F1_1"/>
    <property type="match status" value="1"/>
</dbReference>
<evidence type="ECO:0000313" key="17">
    <source>
        <dbReference type="RefSeq" id="XP_008277206.1"/>
    </source>
</evidence>
<feature type="transmembrane region" description="Helical" evidence="14">
    <location>
        <begin position="261"/>
        <end position="282"/>
    </location>
</feature>
<dbReference type="SUPFAM" id="SSF81321">
    <property type="entry name" value="Family A G protein-coupled receptor-like"/>
    <property type="match status" value="1"/>
</dbReference>
<dbReference type="InterPro" id="IPR002278">
    <property type="entry name" value="Mel_1A/1B_rcpt"/>
</dbReference>
<proteinExistence type="inferred from homology"/>
<dbReference type="AlphaFoldDB" id="A0A9Y4JUK3"/>
<evidence type="ECO:0000256" key="11">
    <source>
        <dbReference type="ARBA" id="ARBA00024876"/>
    </source>
</evidence>